<evidence type="ECO:0000313" key="2">
    <source>
        <dbReference type="Proteomes" id="UP001420932"/>
    </source>
</evidence>
<proteinExistence type="predicted"/>
<gene>
    <name evidence="1" type="ORF">Syun_018178</name>
</gene>
<comment type="caution">
    <text evidence="1">The sequence shown here is derived from an EMBL/GenBank/DDBJ whole genome shotgun (WGS) entry which is preliminary data.</text>
</comment>
<keyword evidence="2" id="KW-1185">Reference proteome</keyword>
<dbReference type="Proteomes" id="UP001420932">
    <property type="component" value="Unassembled WGS sequence"/>
</dbReference>
<name>A0AAP0IRU6_9MAGN</name>
<reference evidence="1 2" key="1">
    <citation type="submission" date="2024-01" db="EMBL/GenBank/DDBJ databases">
        <title>Genome assemblies of Stephania.</title>
        <authorList>
            <person name="Yang L."/>
        </authorList>
    </citation>
    <scope>NUCLEOTIDE SEQUENCE [LARGE SCALE GENOMIC DNA]</scope>
    <source>
        <strain evidence="1">YNDBR</strain>
        <tissue evidence="1">Leaf</tissue>
    </source>
</reference>
<accession>A0AAP0IRU6</accession>
<dbReference type="AlphaFoldDB" id="A0AAP0IRU6"/>
<dbReference type="EMBL" id="JBBNAF010000008">
    <property type="protein sequence ID" value="KAK9120561.1"/>
    <property type="molecule type" value="Genomic_DNA"/>
</dbReference>
<organism evidence="1 2">
    <name type="scientific">Stephania yunnanensis</name>
    <dbReference type="NCBI Taxonomy" id="152371"/>
    <lineage>
        <taxon>Eukaryota</taxon>
        <taxon>Viridiplantae</taxon>
        <taxon>Streptophyta</taxon>
        <taxon>Embryophyta</taxon>
        <taxon>Tracheophyta</taxon>
        <taxon>Spermatophyta</taxon>
        <taxon>Magnoliopsida</taxon>
        <taxon>Ranunculales</taxon>
        <taxon>Menispermaceae</taxon>
        <taxon>Menispermoideae</taxon>
        <taxon>Cissampelideae</taxon>
        <taxon>Stephania</taxon>
    </lineage>
</organism>
<evidence type="ECO:0000313" key="1">
    <source>
        <dbReference type="EMBL" id="KAK9120561.1"/>
    </source>
</evidence>
<sequence length="57" mass="6905">MFSTFEFIRVNSFFLDFTFSTSQVYMYNIDGVTCFIDNWMVHWFGIELLKGDFEFYG</sequence>
<protein>
    <submittedName>
        <fullName evidence="1">Uncharacterized protein</fullName>
    </submittedName>
</protein>